<reference evidence="3 4" key="1">
    <citation type="journal article" date="2013" name="Int. J. Syst. Evol. Microbiol.">
        <title>Marinicauda pacifica gen. nov., sp. nov., a prosthecate alphaproteobacterium of the family Hyphomonadaceae isolated from deep seawater.</title>
        <authorList>
            <person name="Zhang X.Y."/>
            <person name="Li G.W."/>
            <person name="Wang C.S."/>
            <person name="Zhang Y.J."/>
            <person name="Xu X.W."/>
            <person name="Li H."/>
            <person name="Liu A."/>
            <person name="Liu C."/>
            <person name="Xie B.B."/>
            <person name="Qin Q.L."/>
            <person name="Xu Z."/>
            <person name="Chen X.L."/>
            <person name="Zhou B.C."/>
            <person name="Zhang Y.Z."/>
        </authorList>
    </citation>
    <scope>NUCLEOTIDE SEQUENCE [LARGE SCALE GENOMIC DNA]</scope>
    <source>
        <strain evidence="3 4">P-1 km-3</strain>
    </source>
</reference>
<protein>
    <submittedName>
        <fullName evidence="3">Cell division protein ZapE</fullName>
    </submittedName>
</protein>
<dbReference type="GO" id="GO:0005524">
    <property type="term" value="F:ATP binding"/>
    <property type="evidence" value="ECO:0007669"/>
    <property type="project" value="UniProtKB-KW"/>
</dbReference>
<dbReference type="SUPFAM" id="SSF52540">
    <property type="entry name" value="P-loop containing nucleoside triphosphate hydrolases"/>
    <property type="match status" value="1"/>
</dbReference>
<keyword evidence="1" id="KW-0547">Nucleotide-binding</keyword>
<dbReference type="InterPro" id="IPR005654">
    <property type="entry name" value="ATPase_AFG1-like"/>
</dbReference>
<dbReference type="GO" id="GO:0016887">
    <property type="term" value="F:ATP hydrolysis activity"/>
    <property type="evidence" value="ECO:0007669"/>
    <property type="project" value="InterPro"/>
</dbReference>
<sequence>MTPIAALDTAIEEGRLEADPAQREVARRLTGLADEIETWRESRKSLFRKSHPAPRGIYLWGGVGTGKSLMMDLFFRAAPLEKKKRVHFHAFMQDIHARLASERERRDRDPLPRVAAAVGDETRLLCFDEFQVTNVADAMILGRLFKGLFEAGVVIVATSNRHPDELYKNGINRQLFLPFIGMIKDTLDVMRLDAGRDYRLERLSAAPVYYAPLGPEADAAMDAAFDRLTMGAEPRSCTLTIQGRELHVPAEAAGVARFDFATLCEKPLGAADYLRLAETFDTIMIDHVPRLDAGGRDAAARFVTLIDALYEMKTKLVMSAEAEPDALYPAGDGAFEFQRTASRLMEMRSQDYLAARHPGQDEGSDSGTA</sequence>
<dbReference type="GO" id="GO:0005737">
    <property type="term" value="C:cytoplasm"/>
    <property type="evidence" value="ECO:0007669"/>
    <property type="project" value="TreeGrafter"/>
</dbReference>
<dbReference type="PANTHER" id="PTHR12169:SF6">
    <property type="entry name" value="AFG1-LIKE ATPASE"/>
    <property type="match status" value="1"/>
</dbReference>
<dbReference type="Pfam" id="PF03969">
    <property type="entry name" value="AFG1_ATPase"/>
    <property type="match status" value="1"/>
</dbReference>
<dbReference type="RefSeq" id="WP_135945489.1">
    <property type="nucleotide sequence ID" value="NZ_BMEI01000003.1"/>
</dbReference>
<keyword evidence="4" id="KW-1185">Reference proteome</keyword>
<keyword evidence="3" id="KW-0131">Cell cycle</keyword>
<keyword evidence="3" id="KW-0132">Cell division</keyword>
<dbReference type="AlphaFoldDB" id="A0A4S2H925"/>
<dbReference type="GO" id="GO:0051301">
    <property type="term" value="P:cell division"/>
    <property type="evidence" value="ECO:0007669"/>
    <property type="project" value="UniProtKB-KW"/>
</dbReference>
<dbReference type="Proteomes" id="UP000305451">
    <property type="component" value="Unassembled WGS sequence"/>
</dbReference>
<keyword evidence="2" id="KW-0067">ATP-binding</keyword>
<dbReference type="InterPro" id="IPR027417">
    <property type="entry name" value="P-loop_NTPase"/>
</dbReference>
<dbReference type="PANTHER" id="PTHR12169">
    <property type="entry name" value="ATPASE N2B"/>
    <property type="match status" value="1"/>
</dbReference>
<dbReference type="OrthoDB" id="9774491at2"/>
<accession>A0A4S2H925</accession>
<comment type="caution">
    <text evidence="3">The sequence shown here is derived from an EMBL/GenBank/DDBJ whole genome shotgun (WGS) entry which is preliminary data.</text>
</comment>
<evidence type="ECO:0000313" key="4">
    <source>
        <dbReference type="Proteomes" id="UP000305451"/>
    </source>
</evidence>
<dbReference type="Gene3D" id="3.40.50.300">
    <property type="entry name" value="P-loop containing nucleotide triphosphate hydrolases"/>
    <property type="match status" value="1"/>
</dbReference>
<evidence type="ECO:0000256" key="2">
    <source>
        <dbReference type="ARBA" id="ARBA00022840"/>
    </source>
</evidence>
<proteinExistence type="predicted"/>
<name>A0A4S2H925_9PROT</name>
<dbReference type="NCBIfam" id="NF040713">
    <property type="entry name" value="ZapE"/>
    <property type="match status" value="1"/>
</dbReference>
<dbReference type="EMBL" id="SRXV01000003">
    <property type="protein sequence ID" value="TGY92355.1"/>
    <property type="molecule type" value="Genomic_DNA"/>
</dbReference>
<gene>
    <name evidence="3" type="ORF">E5162_11965</name>
</gene>
<organism evidence="3 4">
    <name type="scientific">Marinicauda pacifica</name>
    <dbReference type="NCBI Taxonomy" id="1133559"/>
    <lineage>
        <taxon>Bacteria</taxon>
        <taxon>Pseudomonadati</taxon>
        <taxon>Pseudomonadota</taxon>
        <taxon>Alphaproteobacteria</taxon>
        <taxon>Maricaulales</taxon>
        <taxon>Maricaulaceae</taxon>
        <taxon>Marinicauda</taxon>
    </lineage>
</organism>
<evidence type="ECO:0000313" key="3">
    <source>
        <dbReference type="EMBL" id="TGY92355.1"/>
    </source>
</evidence>
<evidence type="ECO:0000256" key="1">
    <source>
        <dbReference type="ARBA" id="ARBA00022741"/>
    </source>
</evidence>